<dbReference type="GeneID" id="82890334"/>
<gene>
    <name evidence="9" type="ORF">NQ491_01330</name>
</gene>
<dbReference type="SUPFAM" id="SSF56954">
    <property type="entry name" value="Outer membrane efflux proteins (OEP)"/>
    <property type="match status" value="1"/>
</dbReference>
<dbReference type="Proteomes" id="UP001059295">
    <property type="component" value="Chromosome"/>
</dbReference>
<evidence type="ECO:0000313" key="9">
    <source>
        <dbReference type="EMBL" id="UWN57445.1"/>
    </source>
</evidence>
<dbReference type="InterPro" id="IPR051906">
    <property type="entry name" value="TolC-like"/>
</dbReference>
<reference evidence="9" key="1">
    <citation type="journal article" date="2022" name="Cell">
        <title>Design, construction, and in vivo augmentation of a complex gut microbiome.</title>
        <authorList>
            <person name="Cheng A.G."/>
            <person name="Ho P.Y."/>
            <person name="Aranda-Diaz A."/>
            <person name="Jain S."/>
            <person name="Yu F.B."/>
            <person name="Meng X."/>
            <person name="Wang M."/>
            <person name="Iakiviak M."/>
            <person name="Nagashima K."/>
            <person name="Zhao A."/>
            <person name="Murugkar P."/>
            <person name="Patil A."/>
            <person name="Atabakhsh K."/>
            <person name="Weakley A."/>
            <person name="Yan J."/>
            <person name="Brumbaugh A.R."/>
            <person name="Higginbottom S."/>
            <person name="Dimas A."/>
            <person name="Shiver A.L."/>
            <person name="Deutschbauer A."/>
            <person name="Neff N."/>
            <person name="Sonnenburg J.L."/>
            <person name="Huang K.C."/>
            <person name="Fischbach M.A."/>
        </authorList>
    </citation>
    <scope>NUCLEOTIDE SEQUENCE</scope>
    <source>
        <strain evidence="9">AP11</strain>
    </source>
</reference>
<evidence type="ECO:0000256" key="1">
    <source>
        <dbReference type="ARBA" id="ARBA00004442"/>
    </source>
</evidence>
<keyword evidence="5" id="KW-0812">Transmembrane</keyword>
<evidence type="ECO:0000256" key="8">
    <source>
        <dbReference type="SAM" id="SignalP"/>
    </source>
</evidence>
<keyword evidence="3" id="KW-0813">Transport</keyword>
<dbReference type="PANTHER" id="PTHR30026:SF20">
    <property type="entry name" value="OUTER MEMBRANE PROTEIN TOLC"/>
    <property type="match status" value="1"/>
</dbReference>
<keyword evidence="7" id="KW-0998">Cell outer membrane</keyword>
<keyword evidence="8" id="KW-0732">Signal</keyword>
<dbReference type="Pfam" id="PF02321">
    <property type="entry name" value="OEP"/>
    <property type="match status" value="2"/>
</dbReference>
<feature type="signal peptide" evidence="8">
    <location>
        <begin position="1"/>
        <end position="22"/>
    </location>
</feature>
<keyword evidence="4" id="KW-1134">Transmembrane beta strand</keyword>
<dbReference type="RefSeq" id="WP_026089531.1">
    <property type="nucleotide sequence ID" value="NZ_CAPH01000006.1"/>
</dbReference>
<evidence type="ECO:0000256" key="3">
    <source>
        <dbReference type="ARBA" id="ARBA00022448"/>
    </source>
</evidence>
<comment type="similarity">
    <text evidence="2">Belongs to the outer membrane factor (OMF) (TC 1.B.17) family.</text>
</comment>
<comment type="subcellular location">
    <subcellularLocation>
        <location evidence="1">Cell outer membrane</location>
    </subcellularLocation>
</comment>
<keyword evidence="6" id="KW-0472">Membrane</keyword>
<sequence>MRKTVLVIVWSVLLIGGLQAQSAEKVWTLEECMRYAIENSHEVKKQQYTNANYRQDYISAVAQMMPSVSGSVDVSSNFGRSLDPATNTYASNVNFNNSYGVGASIGVFGGFTAINNLRLTKVARRQGEDELQKASDDISLSVMENYFLVVYYEGVVRMSEEQLEESRLKLRQTVEQEALGLKSRADVVQVEAEVATNDAALTSGQNNLTNYLTLLKTKMNYPLNDTLRIDTQVDLLAQEMSETAESIYFDARRQNPTAKIADFNLRQSRLRYSIAKGNYYPSLSISGGYQTNYFIADMDHTDQSPSFKNQFRDNRGEYIQASLSIPIFNSLSRRTNVNRSRNNMLIQEQNRNQTLQQLQSDIRKAVDDCQGYAKQYEQMKKRVEANQLAYDVMRRKYEEGLVSPLDLQTSANLLLSAKADQLKTKLDYIIQCRLVKYYKGIPLIEQLQ</sequence>
<evidence type="ECO:0000256" key="2">
    <source>
        <dbReference type="ARBA" id="ARBA00007613"/>
    </source>
</evidence>
<dbReference type="Gene3D" id="1.20.1600.10">
    <property type="entry name" value="Outer membrane efflux proteins (OEP)"/>
    <property type="match status" value="1"/>
</dbReference>
<name>A0ABY5UZQ8_9BACT</name>
<accession>A0ABY5UZQ8</accession>
<proteinExistence type="inferred from homology"/>
<organism evidence="9 10">
    <name type="scientific">Alistipes ihumii AP11</name>
    <dbReference type="NCBI Taxonomy" id="1211813"/>
    <lineage>
        <taxon>Bacteria</taxon>
        <taxon>Pseudomonadati</taxon>
        <taxon>Bacteroidota</taxon>
        <taxon>Bacteroidia</taxon>
        <taxon>Bacteroidales</taxon>
        <taxon>Rikenellaceae</taxon>
        <taxon>Alistipes</taxon>
    </lineage>
</organism>
<keyword evidence="10" id="KW-1185">Reference proteome</keyword>
<evidence type="ECO:0000256" key="7">
    <source>
        <dbReference type="ARBA" id="ARBA00023237"/>
    </source>
</evidence>
<evidence type="ECO:0000256" key="5">
    <source>
        <dbReference type="ARBA" id="ARBA00022692"/>
    </source>
</evidence>
<feature type="chain" id="PRO_5047154837" evidence="8">
    <location>
        <begin position="23"/>
        <end position="448"/>
    </location>
</feature>
<evidence type="ECO:0000313" key="10">
    <source>
        <dbReference type="Proteomes" id="UP001059295"/>
    </source>
</evidence>
<dbReference type="InterPro" id="IPR003423">
    <property type="entry name" value="OMP_efflux"/>
</dbReference>
<dbReference type="PANTHER" id="PTHR30026">
    <property type="entry name" value="OUTER MEMBRANE PROTEIN TOLC"/>
    <property type="match status" value="1"/>
</dbReference>
<evidence type="ECO:0000256" key="4">
    <source>
        <dbReference type="ARBA" id="ARBA00022452"/>
    </source>
</evidence>
<dbReference type="EMBL" id="CP102294">
    <property type="protein sequence ID" value="UWN57445.1"/>
    <property type="molecule type" value="Genomic_DNA"/>
</dbReference>
<protein>
    <submittedName>
        <fullName evidence="9">TolC family protein</fullName>
    </submittedName>
</protein>
<evidence type="ECO:0000256" key="6">
    <source>
        <dbReference type="ARBA" id="ARBA00023136"/>
    </source>
</evidence>